<proteinExistence type="inferred from homology"/>
<evidence type="ECO:0000256" key="1">
    <source>
        <dbReference type="ARBA" id="ARBA00009481"/>
    </source>
</evidence>
<dbReference type="Pfam" id="PF13439">
    <property type="entry name" value="Glyco_transf_4"/>
    <property type="match status" value="1"/>
</dbReference>
<evidence type="ECO:0000313" key="5">
    <source>
        <dbReference type="Proteomes" id="UP000014028"/>
    </source>
</evidence>
<evidence type="ECO:0000313" key="4">
    <source>
        <dbReference type="EMBL" id="EOQ02508.1"/>
    </source>
</evidence>
<organism evidence="4 5">
    <name type="scientific">Bacillus cereus VD184</name>
    <dbReference type="NCBI Taxonomy" id="1053242"/>
    <lineage>
        <taxon>Bacteria</taxon>
        <taxon>Bacillati</taxon>
        <taxon>Bacillota</taxon>
        <taxon>Bacilli</taxon>
        <taxon>Bacillales</taxon>
        <taxon>Bacillaceae</taxon>
        <taxon>Bacillus</taxon>
        <taxon>Bacillus cereus group</taxon>
    </lineage>
</organism>
<dbReference type="AlphaFoldDB" id="A0A9W5R1C3"/>
<feature type="domain" description="Glycosyltransferase subfamily 4-like N-terminal" evidence="3">
    <location>
        <begin position="15"/>
        <end position="206"/>
    </location>
</feature>
<dbReference type="InterPro" id="IPR001296">
    <property type="entry name" value="Glyco_trans_1"/>
</dbReference>
<gene>
    <name evidence="4" type="ORF">IKC_04535</name>
</gene>
<dbReference type="RefSeq" id="WP_000697515.1">
    <property type="nucleotide sequence ID" value="NZ_KB976843.1"/>
</dbReference>
<sequence>MKILIFNTLYYPNIIGGAEKSVQLLAEMLVSRGHEPIIVSTFTDDKIDKVNGIKVYYLHHRNLYWSINSKDKKALQKVFWHGLDVYNPRFSKEITNIILNEKPDVIHTNNITGFSTIPWIIAKKFNIPVVHTLRDFSLICSKSTMFKGSDNCSGQCSECKVFSMYKKGLTNKQHVDYVVGNSHFMIQRHKELGFFQDTPSARIFNGTHIRKEGHKDKQLVGKLKFFYMGRIDYTKGIKLLLDVFTKVQDAELILAGKVYEEEIEKNIEKNTYPKNIKFLGYINPNDILSEIDILIAPSLWNEPLPRVILEAYSYGKPAIGTDRGGIPECIINNKTGFIFNPDNPIELEKIIRYIIDNPIEVSNFSKNIPSYLEGFDIEKTVDSYIDVYSKVIKS</sequence>
<dbReference type="CDD" id="cd03823">
    <property type="entry name" value="GT4_ExpE7-like"/>
    <property type="match status" value="1"/>
</dbReference>
<dbReference type="PANTHER" id="PTHR45947:SF13">
    <property type="entry name" value="TRANSFERASE"/>
    <property type="match status" value="1"/>
</dbReference>
<reference evidence="4 5" key="1">
    <citation type="submission" date="2012-12" db="EMBL/GenBank/DDBJ databases">
        <title>The Genome Sequence of Bacillus cereus VD184.</title>
        <authorList>
            <consortium name="The Broad Institute Genome Sequencing Platform"/>
            <consortium name="The Broad Institute Genome Sequencing Center for Infectious Disease"/>
            <person name="Feldgarden M."/>
            <person name="Van der Auwera G.A."/>
            <person name="Mahillon J."/>
            <person name="Duprez V."/>
            <person name="Timmery S."/>
            <person name="Mattelet C."/>
            <person name="Dierick K."/>
            <person name="Sun M."/>
            <person name="Yu Z."/>
            <person name="Zhu L."/>
            <person name="Hu X."/>
            <person name="Shank E.B."/>
            <person name="Swiecicka I."/>
            <person name="Hansen B.M."/>
            <person name="Andrup L."/>
            <person name="Walker B."/>
            <person name="Young S.K."/>
            <person name="Zeng Q."/>
            <person name="Gargeya S."/>
            <person name="Fitzgerald M."/>
            <person name="Haas B."/>
            <person name="Abouelleil A."/>
            <person name="Alvarado L."/>
            <person name="Arachchi H.M."/>
            <person name="Berlin A.M."/>
            <person name="Chapman S.B."/>
            <person name="Dewar J."/>
            <person name="Goldberg J."/>
            <person name="Griggs A."/>
            <person name="Gujja S."/>
            <person name="Hansen M."/>
            <person name="Howarth C."/>
            <person name="Imamovic A."/>
            <person name="Larimer J."/>
            <person name="McCowan C."/>
            <person name="Murphy C."/>
            <person name="Neiman D."/>
            <person name="Pearson M."/>
            <person name="Priest M."/>
            <person name="Roberts A."/>
            <person name="Saif S."/>
            <person name="Shea T."/>
            <person name="Sisk P."/>
            <person name="Sykes S."/>
            <person name="Wortman J."/>
            <person name="Nusbaum C."/>
            <person name="Birren B."/>
        </authorList>
    </citation>
    <scope>NUCLEOTIDE SEQUENCE [LARGE SCALE GENOMIC DNA]</scope>
    <source>
        <strain evidence="4 5">VD184</strain>
    </source>
</reference>
<comment type="similarity">
    <text evidence="1">Belongs to the glycosyltransferase group 1 family. Glycosyltransferase 4 subfamily.</text>
</comment>
<dbReference type="Gene3D" id="3.40.50.2000">
    <property type="entry name" value="Glycogen Phosphorylase B"/>
    <property type="match status" value="2"/>
</dbReference>
<dbReference type="InterPro" id="IPR050194">
    <property type="entry name" value="Glycosyltransferase_grp1"/>
</dbReference>
<evidence type="ECO:0000259" key="2">
    <source>
        <dbReference type="Pfam" id="PF00534"/>
    </source>
</evidence>
<dbReference type="Pfam" id="PF00534">
    <property type="entry name" value="Glycos_transf_1"/>
    <property type="match status" value="1"/>
</dbReference>
<dbReference type="EMBL" id="AHFK01000096">
    <property type="protein sequence ID" value="EOQ02508.1"/>
    <property type="molecule type" value="Genomic_DNA"/>
</dbReference>
<protein>
    <recommendedName>
        <fullName evidence="6">Glycosyltransferase</fullName>
    </recommendedName>
</protein>
<comment type="caution">
    <text evidence="4">The sequence shown here is derived from an EMBL/GenBank/DDBJ whole genome shotgun (WGS) entry which is preliminary data.</text>
</comment>
<accession>A0A9W5R1C3</accession>
<evidence type="ECO:0000259" key="3">
    <source>
        <dbReference type="Pfam" id="PF13439"/>
    </source>
</evidence>
<dbReference type="Proteomes" id="UP000014028">
    <property type="component" value="Unassembled WGS sequence"/>
</dbReference>
<dbReference type="InterPro" id="IPR028098">
    <property type="entry name" value="Glyco_trans_4-like_N"/>
</dbReference>
<dbReference type="GO" id="GO:0016757">
    <property type="term" value="F:glycosyltransferase activity"/>
    <property type="evidence" value="ECO:0007669"/>
    <property type="project" value="InterPro"/>
</dbReference>
<evidence type="ECO:0008006" key="6">
    <source>
        <dbReference type="Google" id="ProtNLM"/>
    </source>
</evidence>
<dbReference type="SUPFAM" id="SSF53756">
    <property type="entry name" value="UDP-Glycosyltransferase/glycogen phosphorylase"/>
    <property type="match status" value="1"/>
</dbReference>
<feature type="domain" description="Glycosyl transferase family 1" evidence="2">
    <location>
        <begin position="220"/>
        <end position="368"/>
    </location>
</feature>
<name>A0A9W5R1C3_BACCE</name>
<dbReference type="PANTHER" id="PTHR45947">
    <property type="entry name" value="SULFOQUINOVOSYL TRANSFERASE SQD2"/>
    <property type="match status" value="1"/>
</dbReference>